<dbReference type="SUPFAM" id="SSF53474">
    <property type="entry name" value="alpha/beta-Hydrolases"/>
    <property type="match status" value="2"/>
</dbReference>
<accession>A0A5N5QVM2</accession>
<evidence type="ECO:0000313" key="3">
    <source>
        <dbReference type="Proteomes" id="UP000383932"/>
    </source>
</evidence>
<dbReference type="EMBL" id="SSOP01000006">
    <property type="protein sequence ID" value="KAB5595815.1"/>
    <property type="molecule type" value="Genomic_DNA"/>
</dbReference>
<gene>
    <name evidence="2" type="ORF">CTheo_828</name>
</gene>
<dbReference type="GO" id="GO:0016787">
    <property type="term" value="F:hydrolase activity"/>
    <property type="evidence" value="ECO:0007669"/>
    <property type="project" value="UniProtKB-KW"/>
</dbReference>
<keyword evidence="2" id="KW-0378">Hydrolase</keyword>
<keyword evidence="3" id="KW-1185">Reference proteome</keyword>
<dbReference type="PANTHER" id="PTHR43433:SF5">
    <property type="entry name" value="AB HYDROLASE-1 DOMAIN-CONTAINING PROTEIN"/>
    <property type="match status" value="1"/>
</dbReference>
<comment type="caution">
    <text evidence="2">The sequence shown here is derived from an EMBL/GenBank/DDBJ whole genome shotgun (WGS) entry which is preliminary data.</text>
</comment>
<dbReference type="Proteomes" id="UP000383932">
    <property type="component" value="Unassembled WGS sequence"/>
</dbReference>
<proteinExistence type="predicted"/>
<dbReference type="PANTHER" id="PTHR43433">
    <property type="entry name" value="HYDROLASE, ALPHA/BETA FOLD FAMILY PROTEIN"/>
    <property type="match status" value="1"/>
</dbReference>
<dbReference type="OrthoDB" id="19657at2759"/>
<sequence>MQLGVERTTIFNAQTLVRKGLCPVTTIKGQGRLPAPVTESHSLYYEQHGRGPEKILFIMGLNSSSFSWQHQIEHFGPLDKYSSLVFDNRGVGHSDAPLGPYTTSAMAEDVIVLLDHIGWTKDRQLHVVGLSMGGMLAQELATRIPHRIASLILAVTSAGGYPWNNLPPWEGVSTLTRLTFTKDPATEVQMIMDMVLSPSWLAEPSEEDSRVTNREAQTRLYMSRVLVTKPQSVMGILSQMAAGLTHRVTPERLRQIAKDIPKVAVVTGDDDNLVSPKCSEWIKQCMGPEVEFEKWERTGHAIQIQRPRRFNALVERVDVARFHDLEGFQSCRHISCAVGPSEKKRRTVHSIGDGNCSKRKTIVLDNIAMQSEVVERTTIFNTQTLVKKGLCPVTVIRGQLPAVESHSLYYEQHGRGPEKILFIMGMNSSSFSWQHQIEHFGPLDKYSSLVFDNRGVGHSNAPRGPYTTSAMAEDVIVLLDHIGWTNDRQLHVVGVSMGGMVAQELATRIPHRIASLILAVTSAGGYPWNNLPPWKGISTLTRLTFTKDPAAKVRMIMDMVLAPSWLAGPSDEDPKVTNREAQTRLYMTRILVTKPQTLTGALSQMAAALTHRVTPERLHQIARDIPKIVVVTGDQDNLVSPKCGQWIKDCMGPKVEFEKWEHTGHGLHIQRPGRFNALVERVIEESSRS</sequence>
<name>A0A5N5QVM2_9AGAM</name>
<evidence type="ECO:0000313" key="2">
    <source>
        <dbReference type="EMBL" id="KAB5595815.1"/>
    </source>
</evidence>
<dbReference type="Gene3D" id="3.40.50.1820">
    <property type="entry name" value="alpha/beta hydrolase"/>
    <property type="match status" value="2"/>
</dbReference>
<dbReference type="PRINTS" id="PR00111">
    <property type="entry name" value="ABHYDROLASE"/>
</dbReference>
<dbReference type="InterPro" id="IPR050471">
    <property type="entry name" value="AB_hydrolase"/>
</dbReference>
<feature type="domain" description="AB hydrolase-1" evidence="1">
    <location>
        <begin position="55"/>
        <end position="307"/>
    </location>
</feature>
<dbReference type="InterPro" id="IPR029058">
    <property type="entry name" value="AB_hydrolase_fold"/>
</dbReference>
<dbReference type="InterPro" id="IPR000073">
    <property type="entry name" value="AB_hydrolase_1"/>
</dbReference>
<feature type="domain" description="AB hydrolase-1" evidence="1">
    <location>
        <begin position="420"/>
        <end position="672"/>
    </location>
</feature>
<reference evidence="2 3" key="1">
    <citation type="journal article" date="2019" name="Fungal Biol. Biotechnol.">
        <title>Draft genome sequence of fastidious pathogen Ceratobasidium theobromae, which causes vascular-streak dieback in Theobroma cacao.</title>
        <authorList>
            <person name="Ali S.S."/>
            <person name="Asman A."/>
            <person name="Shao J."/>
            <person name="Firmansyah A.P."/>
            <person name="Susilo A.W."/>
            <person name="Rosmana A."/>
            <person name="McMahon P."/>
            <person name="Junaid M."/>
            <person name="Guest D."/>
            <person name="Kheng T.Y."/>
            <person name="Meinhardt L.W."/>
            <person name="Bailey B.A."/>
        </authorList>
    </citation>
    <scope>NUCLEOTIDE SEQUENCE [LARGE SCALE GENOMIC DNA]</scope>
    <source>
        <strain evidence="2 3">CT2</strain>
    </source>
</reference>
<evidence type="ECO:0000259" key="1">
    <source>
        <dbReference type="Pfam" id="PF00561"/>
    </source>
</evidence>
<protein>
    <submittedName>
        <fullName evidence="2">Aminoacrylate hydrolase RutD</fullName>
    </submittedName>
</protein>
<dbReference type="AlphaFoldDB" id="A0A5N5QVM2"/>
<organism evidence="2 3">
    <name type="scientific">Ceratobasidium theobromae</name>
    <dbReference type="NCBI Taxonomy" id="1582974"/>
    <lineage>
        <taxon>Eukaryota</taxon>
        <taxon>Fungi</taxon>
        <taxon>Dikarya</taxon>
        <taxon>Basidiomycota</taxon>
        <taxon>Agaricomycotina</taxon>
        <taxon>Agaricomycetes</taxon>
        <taxon>Cantharellales</taxon>
        <taxon>Ceratobasidiaceae</taxon>
        <taxon>Ceratobasidium</taxon>
    </lineage>
</organism>
<dbReference type="Pfam" id="PF00561">
    <property type="entry name" value="Abhydrolase_1"/>
    <property type="match status" value="2"/>
</dbReference>